<feature type="region of interest" description="Disordered" evidence="10">
    <location>
        <begin position="27"/>
        <end position="54"/>
    </location>
</feature>
<keyword evidence="4 8" id="KW-0812">Transmembrane</keyword>
<gene>
    <name evidence="14" type="primary">fyuA</name>
    <name evidence="14" type="ORF">GCM10010990_35630</name>
</gene>
<dbReference type="Pfam" id="PF07715">
    <property type="entry name" value="Plug"/>
    <property type="match status" value="1"/>
</dbReference>
<evidence type="ECO:0000256" key="2">
    <source>
        <dbReference type="ARBA" id="ARBA00022448"/>
    </source>
</evidence>
<dbReference type="InterPro" id="IPR039426">
    <property type="entry name" value="TonB-dep_rcpt-like"/>
</dbReference>
<dbReference type="RefSeq" id="WP_066776024.1">
    <property type="nucleotide sequence ID" value="NZ_BMIP01000012.1"/>
</dbReference>
<dbReference type="InterPro" id="IPR010104">
    <property type="entry name" value="TonB_rcpt_bac"/>
</dbReference>
<organism evidence="14 15">
    <name type="scientific">Croceicoccus mobilis</name>
    <dbReference type="NCBI Taxonomy" id="1703339"/>
    <lineage>
        <taxon>Bacteria</taxon>
        <taxon>Pseudomonadati</taxon>
        <taxon>Pseudomonadota</taxon>
        <taxon>Alphaproteobacteria</taxon>
        <taxon>Sphingomonadales</taxon>
        <taxon>Erythrobacteraceae</taxon>
        <taxon>Croceicoccus</taxon>
    </lineage>
</organism>
<keyword evidence="7 8" id="KW-0998">Cell outer membrane</keyword>
<dbReference type="PANTHER" id="PTHR40980">
    <property type="entry name" value="PLUG DOMAIN-CONTAINING PROTEIN"/>
    <property type="match status" value="1"/>
</dbReference>
<dbReference type="GO" id="GO:0009279">
    <property type="term" value="C:cell outer membrane"/>
    <property type="evidence" value="ECO:0007669"/>
    <property type="project" value="UniProtKB-SubCell"/>
</dbReference>
<reference evidence="14" key="2">
    <citation type="submission" date="2020-09" db="EMBL/GenBank/DDBJ databases">
        <authorList>
            <person name="Sun Q."/>
            <person name="Zhou Y."/>
        </authorList>
    </citation>
    <scope>NUCLEOTIDE SEQUENCE</scope>
    <source>
        <strain evidence="14">CGMCC 1.15360</strain>
    </source>
</reference>
<dbReference type="Proteomes" id="UP000612349">
    <property type="component" value="Unassembled WGS sequence"/>
</dbReference>
<name>A0A917DY28_9SPHN</name>
<dbReference type="InterPro" id="IPR036942">
    <property type="entry name" value="Beta-barrel_TonB_sf"/>
</dbReference>
<evidence type="ECO:0000256" key="7">
    <source>
        <dbReference type="ARBA" id="ARBA00023237"/>
    </source>
</evidence>
<evidence type="ECO:0000256" key="8">
    <source>
        <dbReference type="PROSITE-ProRule" id="PRU01360"/>
    </source>
</evidence>
<dbReference type="InterPro" id="IPR012910">
    <property type="entry name" value="Plug_dom"/>
</dbReference>
<keyword evidence="6 8" id="KW-0472">Membrane</keyword>
<dbReference type="EMBL" id="BMIP01000012">
    <property type="protein sequence ID" value="GGD82479.1"/>
    <property type="molecule type" value="Genomic_DNA"/>
</dbReference>
<keyword evidence="3 8" id="KW-1134">Transmembrane beta strand</keyword>
<keyword evidence="2 8" id="KW-0813">Transport</keyword>
<dbReference type="Gene3D" id="2.170.130.10">
    <property type="entry name" value="TonB-dependent receptor, plug domain"/>
    <property type="match status" value="1"/>
</dbReference>
<dbReference type="PROSITE" id="PS52016">
    <property type="entry name" value="TONB_DEPENDENT_REC_3"/>
    <property type="match status" value="1"/>
</dbReference>
<evidence type="ECO:0000256" key="10">
    <source>
        <dbReference type="SAM" id="MobiDB-lite"/>
    </source>
</evidence>
<evidence type="ECO:0000256" key="11">
    <source>
        <dbReference type="SAM" id="SignalP"/>
    </source>
</evidence>
<dbReference type="OrthoDB" id="5476657at2"/>
<keyword evidence="5 9" id="KW-0798">TonB box</keyword>
<sequence>MRKTNHTFLIAGASAIALAFGGTANAQDATTASSDDTMAEAADETDAQTPAPADENVIVVSGIRQSLENALRAKRDSDQVLDAISAEDIGKFPDKNVGEALQRVTGVQISRTNGEGSGVSIRGASPDLNRVEMNGVSMLGTQSGSRAVDFRDIPVEFVNRLEVVKSVTPDMTEGGLGGTVRIITRRPFDSKEDSFIAGSAQGIYSEIGDTLDPKLALIGSKRFADDTMGILLSATYERRRIETHTTRTTGWRQITDPDTGELYDLDGNGNPDFFPEIPRYSEDVLDTKRIGLNGVFEYKPTDDLHAYVEGTYTRSKQDLEAPYFQLFSGGALVDAANSATGEDDTVSQVTYLNNGSAPYLNLRTIRGDITRYNWSAAGGVDYTPGQWEIGVRTSFSKAQIDNDYVNTTADVRGLDYLIVNYDNAEYAPEITLPFDYDDSSAINYVRVQHRPVLSTQEEFMAKGDVARNDLTDWLTQLKAGVQYRRTTLDNKQWDANIILDGYSDPSLLDEIQSYADLLVPIENEFFNTGSLGGFSVPAWLYDDGAFSSAIGVPDPYDNPTLSATYDVVEKNLAGYLQGSFTFDLGVPFYGVVGARVVQTKTTANGYQSAGGVFSPVSFDGDYVEFLPALNLRADIIPNKLLFRGSATEVLARPNPTDLAPRLTLDIVGFSGSRGNPDLQPYRARQYDAGLEYYIDSVSFVSATYFRKEISSFIERTTVNETYDGQVYAINLPVNGSAAVTVNGLEIGGQLSFSTFTDMAVVQNFGVIANFTYSKDSGYEGTDYFTGEQLPFPGLSRKSYNLSLYYEDDLFSLRGSYNWRSKYLINAVGRGNNPEFGEAAGQLDVSASVNVTDNISVFFEGVNLTDEMTIQNANSTYRRIFMETYGPRYYGGVRFRF</sequence>
<feature type="domain" description="TonB-dependent receptor-like beta-barrel" evidence="12">
    <location>
        <begin position="412"/>
        <end position="863"/>
    </location>
</feature>
<evidence type="ECO:0000256" key="4">
    <source>
        <dbReference type="ARBA" id="ARBA00022692"/>
    </source>
</evidence>
<evidence type="ECO:0000313" key="14">
    <source>
        <dbReference type="EMBL" id="GGD82479.1"/>
    </source>
</evidence>
<dbReference type="InterPro" id="IPR037066">
    <property type="entry name" value="Plug_dom_sf"/>
</dbReference>
<evidence type="ECO:0000256" key="6">
    <source>
        <dbReference type="ARBA" id="ARBA00023136"/>
    </source>
</evidence>
<reference evidence="14" key="1">
    <citation type="journal article" date="2014" name="Int. J. Syst. Evol. Microbiol.">
        <title>Complete genome sequence of Corynebacterium casei LMG S-19264T (=DSM 44701T), isolated from a smear-ripened cheese.</title>
        <authorList>
            <consortium name="US DOE Joint Genome Institute (JGI-PGF)"/>
            <person name="Walter F."/>
            <person name="Albersmeier A."/>
            <person name="Kalinowski J."/>
            <person name="Ruckert C."/>
        </authorList>
    </citation>
    <scope>NUCLEOTIDE SEQUENCE</scope>
    <source>
        <strain evidence="14">CGMCC 1.15360</strain>
    </source>
</reference>
<feature type="domain" description="TonB-dependent receptor plug" evidence="13">
    <location>
        <begin position="74"/>
        <end position="179"/>
    </location>
</feature>
<dbReference type="InterPro" id="IPR000531">
    <property type="entry name" value="Beta-barrel_TonB"/>
</dbReference>
<comment type="similarity">
    <text evidence="8 9">Belongs to the TonB-dependent receptor family.</text>
</comment>
<feature type="signal peptide" evidence="11">
    <location>
        <begin position="1"/>
        <end position="26"/>
    </location>
</feature>
<evidence type="ECO:0000256" key="5">
    <source>
        <dbReference type="ARBA" id="ARBA00023077"/>
    </source>
</evidence>
<comment type="caution">
    <text evidence="14">The sequence shown here is derived from an EMBL/GenBank/DDBJ whole genome shotgun (WGS) entry which is preliminary data.</text>
</comment>
<evidence type="ECO:0000313" key="15">
    <source>
        <dbReference type="Proteomes" id="UP000612349"/>
    </source>
</evidence>
<evidence type="ECO:0000256" key="9">
    <source>
        <dbReference type="RuleBase" id="RU003357"/>
    </source>
</evidence>
<dbReference type="SUPFAM" id="SSF56935">
    <property type="entry name" value="Porins"/>
    <property type="match status" value="1"/>
</dbReference>
<protein>
    <submittedName>
        <fullName evidence="14">TonB-dependent receptor</fullName>
    </submittedName>
</protein>
<dbReference type="NCBIfam" id="TIGR01782">
    <property type="entry name" value="TonB-Xanth-Caul"/>
    <property type="match status" value="1"/>
</dbReference>
<dbReference type="PANTHER" id="PTHR40980:SF3">
    <property type="entry name" value="TONB-DEPENDENT RECEPTOR-LIKE BETA-BARREL DOMAIN-CONTAINING PROTEIN"/>
    <property type="match status" value="1"/>
</dbReference>
<keyword evidence="15" id="KW-1185">Reference proteome</keyword>
<evidence type="ECO:0000259" key="12">
    <source>
        <dbReference type="Pfam" id="PF00593"/>
    </source>
</evidence>
<dbReference type="Gene3D" id="2.40.170.20">
    <property type="entry name" value="TonB-dependent receptor, beta-barrel domain"/>
    <property type="match status" value="1"/>
</dbReference>
<dbReference type="AlphaFoldDB" id="A0A917DY28"/>
<evidence type="ECO:0000256" key="1">
    <source>
        <dbReference type="ARBA" id="ARBA00004571"/>
    </source>
</evidence>
<evidence type="ECO:0000256" key="3">
    <source>
        <dbReference type="ARBA" id="ARBA00022452"/>
    </source>
</evidence>
<proteinExistence type="inferred from homology"/>
<feature type="chain" id="PRO_5037962056" evidence="11">
    <location>
        <begin position="27"/>
        <end position="896"/>
    </location>
</feature>
<comment type="subcellular location">
    <subcellularLocation>
        <location evidence="1 8">Cell outer membrane</location>
        <topology evidence="1 8">Multi-pass membrane protein</topology>
    </subcellularLocation>
</comment>
<evidence type="ECO:0000259" key="13">
    <source>
        <dbReference type="Pfam" id="PF07715"/>
    </source>
</evidence>
<feature type="compositionally biased region" description="Acidic residues" evidence="10">
    <location>
        <begin position="37"/>
        <end position="46"/>
    </location>
</feature>
<feature type="compositionally biased region" description="Low complexity" evidence="10">
    <location>
        <begin position="27"/>
        <end position="36"/>
    </location>
</feature>
<keyword evidence="11" id="KW-0732">Signal</keyword>
<dbReference type="CDD" id="cd01347">
    <property type="entry name" value="ligand_gated_channel"/>
    <property type="match status" value="1"/>
</dbReference>
<accession>A0A917DY28</accession>
<dbReference type="Pfam" id="PF00593">
    <property type="entry name" value="TonB_dep_Rec_b-barrel"/>
    <property type="match status" value="1"/>
</dbReference>
<keyword evidence="14" id="KW-0675">Receptor</keyword>